<accession>C6XJR3</accession>
<feature type="transmembrane region" description="Helical" evidence="1">
    <location>
        <begin position="64"/>
        <end position="85"/>
    </location>
</feature>
<dbReference type="STRING" id="582402.Hbal_1670"/>
<keyword evidence="4" id="KW-1185">Reference proteome</keyword>
<dbReference type="KEGG" id="hba:Hbal_1670"/>
<keyword evidence="1" id="KW-1133">Transmembrane helix</keyword>
<evidence type="ECO:0000313" key="3">
    <source>
        <dbReference type="EMBL" id="ACT59358.1"/>
    </source>
</evidence>
<feature type="signal peptide" evidence="2">
    <location>
        <begin position="1"/>
        <end position="27"/>
    </location>
</feature>
<feature type="chain" id="PRO_5002971349" description="DUF2946 domain-containing protein" evidence="2">
    <location>
        <begin position="28"/>
        <end position="98"/>
    </location>
</feature>
<dbReference type="AlphaFoldDB" id="C6XJR3"/>
<organism evidence="3 4">
    <name type="scientific">Hirschia baltica (strain ATCC 49814 / DSM 5838 / IFAM 1418)</name>
    <dbReference type="NCBI Taxonomy" id="582402"/>
    <lineage>
        <taxon>Bacteria</taxon>
        <taxon>Pseudomonadati</taxon>
        <taxon>Pseudomonadota</taxon>
        <taxon>Alphaproteobacteria</taxon>
        <taxon>Hyphomonadales</taxon>
        <taxon>Hyphomonadaceae</taxon>
        <taxon>Hirschia</taxon>
    </lineage>
</organism>
<keyword evidence="1" id="KW-0472">Membrane</keyword>
<dbReference type="Proteomes" id="UP000002745">
    <property type="component" value="Chromosome"/>
</dbReference>
<evidence type="ECO:0000256" key="1">
    <source>
        <dbReference type="SAM" id="Phobius"/>
    </source>
</evidence>
<dbReference type="EMBL" id="CP001678">
    <property type="protein sequence ID" value="ACT59358.1"/>
    <property type="molecule type" value="Genomic_DNA"/>
</dbReference>
<evidence type="ECO:0000256" key="2">
    <source>
        <dbReference type="SAM" id="SignalP"/>
    </source>
</evidence>
<evidence type="ECO:0000313" key="4">
    <source>
        <dbReference type="Proteomes" id="UP000002745"/>
    </source>
</evidence>
<protein>
    <recommendedName>
        <fullName evidence="5">DUF2946 domain-containing protein</fullName>
    </recommendedName>
</protein>
<proteinExistence type="predicted"/>
<name>C6XJR3_HIRBI</name>
<reference evidence="4" key="1">
    <citation type="journal article" date="2011" name="J. Bacteriol.">
        <title>Genome sequences of eight morphologically diverse alphaproteobacteria.</title>
        <authorList>
            <consortium name="US DOE Joint Genome Institute"/>
            <person name="Brown P.J."/>
            <person name="Kysela D.T."/>
            <person name="Buechlein A."/>
            <person name="Hemmerich C."/>
            <person name="Brun Y.V."/>
        </authorList>
    </citation>
    <scope>NUCLEOTIDE SEQUENCE [LARGE SCALE GENOMIC DNA]</scope>
    <source>
        <strain evidence="4">ATCC 49814 / DSM 5838 / IFAM 1418</strain>
    </source>
</reference>
<gene>
    <name evidence="3" type="ordered locus">Hbal_1670</name>
</gene>
<keyword evidence="2" id="KW-0732">Signal</keyword>
<keyword evidence="1" id="KW-0812">Transmembrane</keyword>
<sequence>MLNKWSFISLGAATALTSIGLAMRSCATNKVDNVFGATWCTQDLNAVTQSTFSVNGALHCGGCYIAALGLVIAGVSVFQLLLAVLNSNKYSKIISAFS</sequence>
<evidence type="ECO:0008006" key="5">
    <source>
        <dbReference type="Google" id="ProtNLM"/>
    </source>
</evidence>
<dbReference type="HOGENOM" id="CLU_2329904_0_0_5"/>